<feature type="binding site" evidence="16">
    <location>
        <position position="643"/>
    </location>
    <ligand>
        <name>Mg(2+)</name>
        <dbReference type="ChEBI" id="CHEBI:18420"/>
    </ligand>
</feature>
<dbReference type="SUPFAM" id="SSF56112">
    <property type="entry name" value="Protein kinase-like (PK-like)"/>
    <property type="match status" value="1"/>
</dbReference>
<evidence type="ECO:0000256" key="12">
    <source>
        <dbReference type="ARBA" id="ARBA00023319"/>
    </source>
</evidence>
<keyword evidence="11" id="KW-0325">Glycoprotein</keyword>
<keyword evidence="16" id="KW-0479">Metal-binding</keyword>
<evidence type="ECO:0000313" key="22">
    <source>
        <dbReference type="WBParaSite" id="ACOC_0000944101-mRNA-1"/>
    </source>
</evidence>
<evidence type="ECO:0000256" key="2">
    <source>
        <dbReference type="ARBA" id="ARBA00011902"/>
    </source>
</evidence>
<evidence type="ECO:0000256" key="13">
    <source>
        <dbReference type="ARBA" id="ARBA00051243"/>
    </source>
</evidence>
<dbReference type="InterPro" id="IPR008266">
    <property type="entry name" value="Tyr_kinase_AS"/>
</dbReference>
<dbReference type="OMA" id="NIYKPAV"/>
<feature type="active site" description="Proton acceptor" evidence="14">
    <location>
        <position position="625"/>
    </location>
</feature>
<dbReference type="GO" id="GO:0043235">
    <property type="term" value="C:receptor complex"/>
    <property type="evidence" value="ECO:0007669"/>
    <property type="project" value="TreeGrafter"/>
</dbReference>
<organism evidence="22">
    <name type="scientific">Angiostrongylus costaricensis</name>
    <name type="common">Nematode worm</name>
    <dbReference type="NCBI Taxonomy" id="334426"/>
    <lineage>
        <taxon>Eukaryota</taxon>
        <taxon>Metazoa</taxon>
        <taxon>Ecdysozoa</taxon>
        <taxon>Nematoda</taxon>
        <taxon>Chromadorea</taxon>
        <taxon>Rhabditida</taxon>
        <taxon>Rhabditina</taxon>
        <taxon>Rhabditomorpha</taxon>
        <taxon>Strongyloidea</taxon>
        <taxon>Metastrongylidae</taxon>
        <taxon>Angiostrongylus</taxon>
    </lineage>
</organism>
<keyword evidence="10" id="KW-0675">Receptor</keyword>
<dbReference type="Pfam" id="PF07679">
    <property type="entry name" value="I-set"/>
    <property type="match status" value="3"/>
</dbReference>
<dbReference type="InterPro" id="IPR050122">
    <property type="entry name" value="RTK"/>
</dbReference>
<dbReference type="SMART" id="SM00219">
    <property type="entry name" value="TyrKc"/>
    <property type="match status" value="1"/>
</dbReference>
<dbReference type="Gene3D" id="1.10.510.10">
    <property type="entry name" value="Transferase(Phosphotransferase) domain 1"/>
    <property type="match status" value="1"/>
</dbReference>
<dbReference type="Gene3D" id="2.60.40.10">
    <property type="entry name" value="Immunoglobulins"/>
    <property type="match status" value="3"/>
</dbReference>
<keyword evidence="21" id="KW-1185">Reference proteome</keyword>
<evidence type="ECO:0000256" key="10">
    <source>
        <dbReference type="ARBA" id="ARBA00023170"/>
    </source>
</evidence>
<keyword evidence="4" id="KW-0732">Signal</keyword>
<dbReference type="GO" id="GO:0004714">
    <property type="term" value="F:transmembrane receptor protein tyrosine kinase activity"/>
    <property type="evidence" value="ECO:0007669"/>
    <property type="project" value="UniProtKB-EC"/>
</dbReference>
<name>A0A0R3PU93_ANGCS</name>
<dbReference type="SMART" id="SM00409">
    <property type="entry name" value="IG"/>
    <property type="match status" value="3"/>
</dbReference>
<dbReference type="SUPFAM" id="SSF48726">
    <property type="entry name" value="Immunoglobulin"/>
    <property type="match status" value="3"/>
</dbReference>
<keyword evidence="16" id="KW-0460">Magnesium</keyword>
<dbReference type="PROSITE" id="PS50835">
    <property type="entry name" value="IG_LIKE"/>
    <property type="match status" value="3"/>
</dbReference>
<proteinExistence type="predicted"/>
<dbReference type="GO" id="GO:0046872">
    <property type="term" value="F:metal ion binding"/>
    <property type="evidence" value="ECO:0007669"/>
    <property type="project" value="UniProtKB-KW"/>
</dbReference>
<protein>
    <recommendedName>
        <fullName evidence="2">receptor protein-tyrosine kinase</fullName>
        <ecNumber evidence="2">2.7.10.1</ecNumber>
    </recommendedName>
</protein>
<evidence type="ECO:0000256" key="6">
    <source>
        <dbReference type="ARBA" id="ARBA00022840"/>
    </source>
</evidence>
<keyword evidence="3" id="KW-0812">Transmembrane</keyword>
<keyword evidence="5 15" id="KW-0547">Nucleotide-binding</keyword>
<dbReference type="GO" id="GO:0009653">
    <property type="term" value="P:anatomical structure morphogenesis"/>
    <property type="evidence" value="ECO:0007669"/>
    <property type="project" value="UniProtKB-ARBA"/>
</dbReference>
<dbReference type="EC" id="2.7.10.1" evidence="2"/>
<dbReference type="EMBL" id="UYYA01004297">
    <property type="protein sequence ID" value="VDM61027.1"/>
    <property type="molecule type" value="Genomic_DNA"/>
</dbReference>
<feature type="binding site" evidence="16">
    <location>
        <position position="454"/>
    </location>
    <ligand>
        <name>Mg(2+)</name>
        <dbReference type="ChEBI" id="CHEBI:18420"/>
    </ligand>
</feature>
<dbReference type="SMART" id="SM00408">
    <property type="entry name" value="IGc2"/>
    <property type="match status" value="3"/>
</dbReference>
<feature type="domain" description="Ig-like" evidence="19">
    <location>
        <begin position="285"/>
        <end position="395"/>
    </location>
</feature>
<dbReference type="InterPro" id="IPR003598">
    <property type="entry name" value="Ig_sub2"/>
</dbReference>
<dbReference type="FunFam" id="2.60.40.10:FF:001689">
    <property type="entry name" value="Myoblast growth factor receptor egl-15"/>
    <property type="match status" value="1"/>
</dbReference>
<dbReference type="PIRSF" id="PIRSF000615">
    <property type="entry name" value="TyrPK_CSF1-R"/>
    <property type="match status" value="1"/>
</dbReference>
<feature type="domain" description="Ig-like" evidence="19">
    <location>
        <begin position="184"/>
        <end position="277"/>
    </location>
</feature>
<evidence type="ECO:0000256" key="3">
    <source>
        <dbReference type="ARBA" id="ARBA00022692"/>
    </source>
</evidence>
<feature type="binding site" evidence="15">
    <location>
        <position position="629"/>
    </location>
    <ligand>
        <name>ATP</name>
        <dbReference type="ChEBI" id="CHEBI:30616"/>
    </ligand>
</feature>
<accession>A0A0R3PU93</accession>
<evidence type="ECO:0000256" key="8">
    <source>
        <dbReference type="ARBA" id="ARBA00023136"/>
    </source>
</evidence>
<dbReference type="PANTHER" id="PTHR24416:SF550">
    <property type="entry name" value="FIBROBLAST GROWTH FACTOR RECEPTOR HOMOLOG 1-RELATED"/>
    <property type="match status" value="1"/>
</dbReference>
<feature type="domain" description="Protein kinase" evidence="18">
    <location>
        <begin position="470"/>
        <end position="759"/>
    </location>
</feature>
<dbReference type="InterPro" id="IPR001245">
    <property type="entry name" value="Ser-Thr/Tyr_kinase_cat_dom"/>
</dbReference>
<evidence type="ECO:0000259" key="19">
    <source>
        <dbReference type="PROSITE" id="PS50835"/>
    </source>
</evidence>
<evidence type="ECO:0000256" key="15">
    <source>
        <dbReference type="PIRSR" id="PIRSR000615-2"/>
    </source>
</evidence>
<reference evidence="22" key="1">
    <citation type="submission" date="2016-04" db="UniProtKB">
        <authorList>
            <consortium name="WormBaseParasite"/>
        </authorList>
    </citation>
    <scope>IDENTIFICATION</scope>
</reference>
<dbReference type="PRINTS" id="PR00109">
    <property type="entry name" value="TYRKINASE"/>
</dbReference>
<evidence type="ECO:0000256" key="7">
    <source>
        <dbReference type="ARBA" id="ARBA00022989"/>
    </source>
</evidence>
<evidence type="ECO:0000256" key="4">
    <source>
        <dbReference type="ARBA" id="ARBA00022729"/>
    </source>
</evidence>
<dbReference type="WBParaSite" id="ACOC_0000944101-mRNA-1">
    <property type="protein sequence ID" value="ACOC_0000944101-mRNA-1"/>
    <property type="gene ID" value="ACOC_0000944101"/>
</dbReference>
<dbReference type="Proteomes" id="UP000267027">
    <property type="component" value="Unassembled WGS sequence"/>
</dbReference>
<comment type="subcellular location">
    <subcellularLocation>
        <location evidence="1">Membrane</location>
        <topology evidence="1">Single-pass membrane protein</topology>
    </subcellularLocation>
</comment>
<reference evidence="20 21" key="2">
    <citation type="submission" date="2018-11" db="EMBL/GenBank/DDBJ databases">
        <authorList>
            <consortium name="Pathogen Informatics"/>
        </authorList>
    </citation>
    <scope>NUCLEOTIDE SEQUENCE [LARGE SCALE GENOMIC DNA]</scope>
    <source>
        <strain evidence="20 21">Costa Rica</strain>
    </source>
</reference>
<keyword evidence="9" id="KW-1015">Disulfide bond</keyword>
<feature type="binding site" evidence="17">
    <location>
        <position position="497"/>
    </location>
    <ligand>
        <name>ATP</name>
        <dbReference type="ChEBI" id="CHEBI:30616"/>
    </ligand>
</feature>
<evidence type="ECO:0000256" key="16">
    <source>
        <dbReference type="PIRSR" id="PIRSR000615-3"/>
    </source>
</evidence>
<keyword evidence="12" id="KW-0393">Immunoglobulin domain</keyword>
<gene>
    <name evidence="20" type="ORF">ACOC_LOCUS9442</name>
</gene>
<comment type="catalytic activity">
    <reaction evidence="13">
        <text>L-tyrosyl-[protein] + ATP = O-phospho-L-tyrosyl-[protein] + ADP + H(+)</text>
        <dbReference type="Rhea" id="RHEA:10596"/>
        <dbReference type="Rhea" id="RHEA-COMP:10136"/>
        <dbReference type="Rhea" id="RHEA-COMP:20101"/>
        <dbReference type="ChEBI" id="CHEBI:15378"/>
        <dbReference type="ChEBI" id="CHEBI:30616"/>
        <dbReference type="ChEBI" id="CHEBI:46858"/>
        <dbReference type="ChEBI" id="CHEBI:61978"/>
        <dbReference type="ChEBI" id="CHEBI:456216"/>
        <dbReference type="EC" id="2.7.10.1"/>
    </reaction>
</comment>
<evidence type="ECO:0000256" key="1">
    <source>
        <dbReference type="ARBA" id="ARBA00004167"/>
    </source>
</evidence>
<dbReference type="GO" id="GO:0005886">
    <property type="term" value="C:plasma membrane"/>
    <property type="evidence" value="ECO:0007669"/>
    <property type="project" value="TreeGrafter"/>
</dbReference>
<evidence type="ECO:0000313" key="21">
    <source>
        <dbReference type="Proteomes" id="UP000267027"/>
    </source>
</evidence>
<dbReference type="STRING" id="334426.A0A0R3PU93"/>
<keyword evidence="8" id="KW-0472">Membrane</keyword>
<dbReference type="InterPro" id="IPR013098">
    <property type="entry name" value="Ig_I-set"/>
</dbReference>
<feature type="binding site" evidence="15">
    <location>
        <begin position="477"/>
        <end position="484"/>
    </location>
    <ligand>
        <name>ATP</name>
        <dbReference type="ChEBI" id="CHEBI:30616"/>
    </ligand>
</feature>
<dbReference type="InterPro" id="IPR036179">
    <property type="entry name" value="Ig-like_dom_sf"/>
</dbReference>
<dbReference type="PROSITE" id="PS00107">
    <property type="entry name" value="PROTEIN_KINASE_ATP"/>
    <property type="match status" value="1"/>
</dbReference>
<dbReference type="PROSITE" id="PS00109">
    <property type="entry name" value="PROTEIN_KINASE_TYR"/>
    <property type="match status" value="1"/>
</dbReference>
<dbReference type="InterPro" id="IPR017441">
    <property type="entry name" value="Protein_kinase_ATP_BS"/>
</dbReference>
<evidence type="ECO:0000256" key="11">
    <source>
        <dbReference type="ARBA" id="ARBA00023180"/>
    </source>
</evidence>
<feature type="binding site" evidence="16">
    <location>
        <position position="630"/>
    </location>
    <ligand>
        <name>Mg(2+)</name>
        <dbReference type="ChEBI" id="CHEBI:18420"/>
    </ligand>
</feature>
<dbReference type="Gene3D" id="3.30.200.20">
    <property type="entry name" value="Phosphorylase Kinase, domain 1"/>
    <property type="match status" value="1"/>
</dbReference>
<evidence type="ECO:0000313" key="20">
    <source>
        <dbReference type="EMBL" id="VDM61027.1"/>
    </source>
</evidence>
<dbReference type="InterPro" id="IPR013783">
    <property type="entry name" value="Ig-like_fold"/>
</dbReference>
<dbReference type="InterPro" id="IPR007110">
    <property type="entry name" value="Ig-like_dom"/>
</dbReference>
<dbReference type="GO" id="GO:0005524">
    <property type="term" value="F:ATP binding"/>
    <property type="evidence" value="ECO:0007669"/>
    <property type="project" value="UniProtKB-UniRule"/>
</dbReference>
<evidence type="ECO:0000256" key="5">
    <source>
        <dbReference type="ARBA" id="ARBA00022741"/>
    </source>
</evidence>
<dbReference type="InterPro" id="IPR003599">
    <property type="entry name" value="Ig_sub"/>
</dbReference>
<keyword evidence="6 15" id="KW-0067">ATP-binding</keyword>
<feature type="binding site" evidence="15">
    <location>
        <position position="496"/>
    </location>
    <ligand>
        <name>ATP</name>
        <dbReference type="ChEBI" id="CHEBI:30616"/>
    </ligand>
</feature>
<dbReference type="PANTHER" id="PTHR24416">
    <property type="entry name" value="TYROSINE-PROTEIN KINASE RECEPTOR"/>
    <property type="match status" value="1"/>
</dbReference>
<feature type="domain" description="Ig-like" evidence="19">
    <location>
        <begin position="1"/>
        <end position="66"/>
    </location>
</feature>
<dbReference type="FunFam" id="2.60.40.10:FF:001641">
    <property type="entry name" value="Myoblast growth factor receptor egl-15"/>
    <property type="match status" value="1"/>
</dbReference>
<dbReference type="InterPro" id="IPR020635">
    <property type="entry name" value="Tyr_kinase_cat_dom"/>
</dbReference>
<dbReference type="PROSITE" id="PS50011">
    <property type="entry name" value="PROTEIN_KINASE_DOM"/>
    <property type="match status" value="1"/>
</dbReference>
<dbReference type="InterPro" id="IPR011009">
    <property type="entry name" value="Kinase-like_dom_sf"/>
</dbReference>
<dbReference type="OrthoDB" id="5984265at2759"/>
<dbReference type="GO" id="GO:0007169">
    <property type="term" value="P:cell surface receptor protein tyrosine kinase signaling pathway"/>
    <property type="evidence" value="ECO:0007669"/>
    <property type="project" value="TreeGrafter"/>
</dbReference>
<evidence type="ECO:0000256" key="14">
    <source>
        <dbReference type="PIRSR" id="PIRSR000615-1"/>
    </source>
</evidence>
<dbReference type="InterPro" id="IPR000719">
    <property type="entry name" value="Prot_kinase_dom"/>
</dbReference>
<dbReference type="AlphaFoldDB" id="A0A0R3PU93"/>
<keyword evidence="7" id="KW-1133">Transmembrane helix</keyword>
<sequence>MSKSPLEVKWYRNGELLNKEAFGHRFRENKKHMTLDIKAVEVSDQGMWTCRVSNHLGKVDRNFTVEIIDFSFALPPASIPMECICLWQITNDKERHDIDYSIATTTTCNKYASRIEKRARKSYAPMITSVSDPVKLFDWLADNSGVNVAHLLPQLIPYHEMHRINETLLNWHSLSQEKKVELKPSFKDGDETSRSLASPAGRTVKLSCRASGYPEPRVVWHKNGAIITEASPRMTGADFKIRKGMLEVEDAAESDSGKYMCEVFNSLGTIRRTFNVTVINRMRGPPIIVPNILVNQTVNVNGTAVFNCRVVSDLTPYIFWVRIDRVNGSLHYYNETAKEYMFKYTEMDAIENANVVTNDDESTLTLVNVTLEDQGIYACITGNSLGSVLANATLTVNEFLGMVLLTGSPEPEYSTWSILIQKSAGAGSLPNHPLPFPSYIVSITFLLLLSCFWYSLVVRTQHDISHVFRLQLIDILGEGAFGEVWRSFSKIDNAVKKLKSSAHEKELIDLVSEMETFKIIGRNDNLLRLIGCCTGSGPLYVVLELCKYGNLRDFLRIHRPREENQETVAKQGEEVSDYLEPRKWSDRCGNKVVIHNITHKHLVHFAWQIAKGMEFMANKKIIHRDLAARNVLVTENFVMKISDFGLSRDVHCNDYYRKKGNGRLPIKWMALEALDSHMYTVESDVWSYGILLWEIMTMGGTPYPTIAMPQLYSVLKGGYRMEAPQKCPGEIYDLMVSCWQEKKEKRPTFKMIVDYLDWMLQDADVRQIVCCFILII</sequence>
<dbReference type="Pfam" id="PF07714">
    <property type="entry name" value="PK_Tyr_Ser-Thr"/>
    <property type="match status" value="1"/>
</dbReference>
<evidence type="ECO:0000256" key="17">
    <source>
        <dbReference type="PROSITE-ProRule" id="PRU10141"/>
    </source>
</evidence>
<evidence type="ECO:0000256" key="9">
    <source>
        <dbReference type="ARBA" id="ARBA00023157"/>
    </source>
</evidence>
<evidence type="ECO:0000259" key="18">
    <source>
        <dbReference type="PROSITE" id="PS50011"/>
    </source>
</evidence>